<feature type="binding site" evidence="2">
    <location>
        <position position="143"/>
    </location>
    <ligand>
        <name>Mn(2+)</name>
        <dbReference type="ChEBI" id="CHEBI:29035"/>
        <label>2</label>
    </ligand>
</feature>
<sequence length="449" mass="47776">MKLRHLLVTGGLCAFGLSAIPRPAIAQKVPSAAKLNARCDALEAKVIAWRRDFHEHPELGNREFKTAEKVAAHLKSLGIEVQTGVAHTGVVGVLKGGKPGPVIALRADMDALPVTERVDLPFASKVTTEYNGQQVGVMHACGHDTHVAMMMGAAEVLAGMKNELPGTVVFLFQPAEEGPPEGEKGGAELMVKEGALKNPDVEAVFGLHINSITDAGKIRYRPAGFMASADDFRIRVKGKQTHGGYPWGGVDPIVTSAQIVNALQSIVSRNVELTKSAAVITVGSIHGGVRANIIPSEVEMLGTIRALDPDVRTQLHERIRTVATHVAESMGATAEVEISVTTAYPVTYNDPTLTEAMLPYLEAAAGKENLVLTDPVTGAEDFSFFAQEVPGFFFNVGGKPKEVAKEDAAPHHTPDFYIDESGLKTGVRALVNVAVGYLSKPVAHTGPKR</sequence>
<feature type="domain" description="Peptidase M20 dimerisation" evidence="3">
    <location>
        <begin position="231"/>
        <end position="327"/>
    </location>
</feature>
<gene>
    <name evidence="4" type="ORF">SAMN05421823_103124</name>
</gene>
<feature type="binding site" evidence="2">
    <location>
        <position position="177"/>
    </location>
    <ligand>
        <name>Mn(2+)</name>
        <dbReference type="ChEBI" id="CHEBI:29035"/>
        <label>2</label>
    </ligand>
</feature>
<evidence type="ECO:0000313" key="5">
    <source>
        <dbReference type="Proteomes" id="UP000198510"/>
    </source>
</evidence>
<proteinExistence type="predicted"/>
<dbReference type="SUPFAM" id="SSF53187">
    <property type="entry name" value="Zn-dependent exopeptidases"/>
    <property type="match status" value="1"/>
</dbReference>
<dbReference type="GO" id="GO:0046872">
    <property type="term" value="F:metal ion binding"/>
    <property type="evidence" value="ECO:0007669"/>
    <property type="project" value="UniProtKB-KW"/>
</dbReference>
<dbReference type="InterPro" id="IPR002933">
    <property type="entry name" value="Peptidase_M20"/>
</dbReference>
<accession>A0A1G9DGC6</accession>
<dbReference type="PANTHER" id="PTHR11014">
    <property type="entry name" value="PEPTIDASE M20 FAMILY MEMBER"/>
    <property type="match status" value="1"/>
</dbReference>
<keyword evidence="2" id="KW-0464">Manganese</keyword>
<keyword evidence="1 4" id="KW-0378">Hydrolase</keyword>
<keyword evidence="5" id="KW-1185">Reference proteome</keyword>
<reference evidence="4 5" key="1">
    <citation type="submission" date="2016-10" db="EMBL/GenBank/DDBJ databases">
        <authorList>
            <person name="de Groot N.N."/>
        </authorList>
    </citation>
    <scope>NUCLEOTIDE SEQUENCE [LARGE SCALE GENOMIC DNA]</scope>
    <source>
        <strain evidence="4 5">DSM 25186</strain>
    </source>
</reference>
<organism evidence="4 5">
    <name type="scientific">Catalinimonas alkaloidigena</name>
    <dbReference type="NCBI Taxonomy" id="1075417"/>
    <lineage>
        <taxon>Bacteria</taxon>
        <taxon>Pseudomonadati</taxon>
        <taxon>Bacteroidota</taxon>
        <taxon>Cytophagia</taxon>
        <taxon>Cytophagales</taxon>
        <taxon>Catalimonadaceae</taxon>
        <taxon>Catalinimonas</taxon>
    </lineage>
</organism>
<evidence type="ECO:0000313" key="4">
    <source>
        <dbReference type="EMBL" id="SDK62937.1"/>
    </source>
</evidence>
<dbReference type="RefSeq" id="WP_089681047.1">
    <property type="nucleotide sequence ID" value="NZ_FNFO01000003.1"/>
</dbReference>
<name>A0A1G9DGC6_9BACT</name>
<dbReference type="Pfam" id="PF07687">
    <property type="entry name" value="M20_dimer"/>
    <property type="match status" value="1"/>
</dbReference>
<dbReference type="GO" id="GO:0019877">
    <property type="term" value="P:diaminopimelate biosynthetic process"/>
    <property type="evidence" value="ECO:0007669"/>
    <property type="project" value="UniProtKB-ARBA"/>
</dbReference>
<feature type="binding site" evidence="2">
    <location>
        <position position="208"/>
    </location>
    <ligand>
        <name>Mn(2+)</name>
        <dbReference type="ChEBI" id="CHEBI:29035"/>
        <label>2</label>
    </ligand>
</feature>
<dbReference type="FunFam" id="3.30.70.360:FF:000001">
    <property type="entry name" value="N-acetyldiaminopimelate deacetylase"/>
    <property type="match status" value="1"/>
</dbReference>
<dbReference type="Gene3D" id="3.30.70.360">
    <property type="match status" value="1"/>
</dbReference>
<feature type="binding site" evidence="2">
    <location>
        <position position="412"/>
    </location>
    <ligand>
        <name>Mn(2+)</name>
        <dbReference type="ChEBI" id="CHEBI:29035"/>
        <label>2</label>
    </ligand>
</feature>
<keyword evidence="2" id="KW-0479">Metal-binding</keyword>
<dbReference type="InterPro" id="IPR036264">
    <property type="entry name" value="Bact_exopeptidase_dim_dom"/>
</dbReference>
<evidence type="ECO:0000256" key="2">
    <source>
        <dbReference type="PIRSR" id="PIRSR005962-1"/>
    </source>
</evidence>
<dbReference type="InterPro" id="IPR011650">
    <property type="entry name" value="Peptidase_M20_dimer"/>
</dbReference>
<dbReference type="OrthoDB" id="9776731at2"/>
<dbReference type="STRING" id="1075417.SAMN05421823_103124"/>
<dbReference type="SUPFAM" id="SSF55031">
    <property type="entry name" value="Bacterial exopeptidase dimerisation domain"/>
    <property type="match status" value="1"/>
</dbReference>
<evidence type="ECO:0000259" key="3">
    <source>
        <dbReference type="Pfam" id="PF07687"/>
    </source>
</evidence>
<dbReference type="EMBL" id="FNFO01000003">
    <property type="protein sequence ID" value="SDK62937.1"/>
    <property type="molecule type" value="Genomic_DNA"/>
</dbReference>
<dbReference type="PIRSF" id="PIRSF005962">
    <property type="entry name" value="Pept_M20D_amidohydro"/>
    <property type="match status" value="1"/>
</dbReference>
<dbReference type="Gene3D" id="3.40.630.10">
    <property type="entry name" value="Zn peptidases"/>
    <property type="match status" value="1"/>
</dbReference>
<dbReference type="Pfam" id="PF01546">
    <property type="entry name" value="Peptidase_M20"/>
    <property type="match status" value="1"/>
</dbReference>
<dbReference type="InterPro" id="IPR017439">
    <property type="entry name" value="Amidohydrolase"/>
</dbReference>
<feature type="binding site" evidence="2">
    <location>
        <position position="141"/>
    </location>
    <ligand>
        <name>Mn(2+)</name>
        <dbReference type="ChEBI" id="CHEBI:29035"/>
        <label>2</label>
    </ligand>
</feature>
<evidence type="ECO:0000256" key="1">
    <source>
        <dbReference type="ARBA" id="ARBA00022801"/>
    </source>
</evidence>
<comment type="cofactor">
    <cofactor evidence="2">
        <name>Mn(2+)</name>
        <dbReference type="ChEBI" id="CHEBI:29035"/>
    </cofactor>
    <text evidence="2">The Mn(2+) ion enhances activity.</text>
</comment>
<protein>
    <submittedName>
        <fullName evidence="4">Amidohydrolase</fullName>
    </submittedName>
</protein>
<dbReference type="PANTHER" id="PTHR11014:SF63">
    <property type="entry name" value="METALLOPEPTIDASE, PUTATIVE (AFU_ORTHOLOGUE AFUA_6G09600)-RELATED"/>
    <property type="match status" value="1"/>
</dbReference>
<dbReference type="AlphaFoldDB" id="A0A1G9DGC6"/>
<dbReference type="NCBIfam" id="TIGR01891">
    <property type="entry name" value="amidohydrolases"/>
    <property type="match status" value="1"/>
</dbReference>
<dbReference type="Proteomes" id="UP000198510">
    <property type="component" value="Unassembled WGS sequence"/>
</dbReference>
<dbReference type="GO" id="GO:0050118">
    <property type="term" value="F:N-acetyldiaminopimelate deacetylase activity"/>
    <property type="evidence" value="ECO:0007669"/>
    <property type="project" value="UniProtKB-ARBA"/>
</dbReference>